<dbReference type="RefSeq" id="WP_420329352.1">
    <property type="nucleotide sequence ID" value="NZ_AONB01000021.1"/>
</dbReference>
<name>W9V0R2_9GAMM</name>
<dbReference type="STRING" id="1229521.D791_03404"/>
<reference evidence="2 3" key="2">
    <citation type="journal article" date="2015" name="Syst. Appl. Microbiol.">
        <title>Nitrincola nitratireducens sp. nov. isolated from a haloalkaline crater lake.</title>
        <authorList>
            <person name="Singh A."/>
            <person name="Vaidya B."/>
            <person name="Tanuku N.R."/>
            <person name="Pinnaka A.K."/>
        </authorList>
    </citation>
    <scope>NUCLEOTIDE SEQUENCE [LARGE SCALE GENOMIC DNA]</scope>
    <source>
        <strain evidence="2 3">AK23</strain>
    </source>
</reference>
<evidence type="ECO:0000313" key="3">
    <source>
        <dbReference type="Proteomes" id="UP000019464"/>
    </source>
</evidence>
<comment type="caution">
    <text evidence="2">The sequence shown here is derived from an EMBL/GenBank/DDBJ whole genome shotgun (WGS) entry which is preliminary data.</text>
</comment>
<proteinExistence type="predicted"/>
<evidence type="ECO:0000313" key="2">
    <source>
        <dbReference type="EMBL" id="EXJ09732.1"/>
    </source>
</evidence>
<organism evidence="2 3">
    <name type="scientific">Nitrincola nitratireducens</name>
    <dbReference type="NCBI Taxonomy" id="1229521"/>
    <lineage>
        <taxon>Bacteria</taxon>
        <taxon>Pseudomonadati</taxon>
        <taxon>Pseudomonadota</taxon>
        <taxon>Gammaproteobacteria</taxon>
        <taxon>Oceanospirillales</taxon>
        <taxon>Oceanospirillaceae</taxon>
        <taxon>Nitrincola</taxon>
    </lineage>
</organism>
<sequence length="51" mass="5582">MRQQKVMSMFNVKKALLSVALALPLTVQAAEKLVLYTSQPNTDAQMTVDAS</sequence>
<feature type="signal peptide" evidence="1">
    <location>
        <begin position="1"/>
        <end position="29"/>
    </location>
</feature>
<accession>W9V0R2</accession>
<keyword evidence="3" id="KW-1185">Reference proteome</keyword>
<keyword evidence="1" id="KW-0732">Signal</keyword>
<dbReference type="AlphaFoldDB" id="W9V0R2"/>
<feature type="chain" id="PRO_5004930097" evidence="1">
    <location>
        <begin position="30"/>
        <end position="51"/>
    </location>
</feature>
<dbReference type="PATRIC" id="fig|1229521.3.peg.3438"/>
<reference evidence="3" key="1">
    <citation type="submission" date="2012-11" db="EMBL/GenBank/DDBJ databases">
        <authorList>
            <person name="Singh A."/>
            <person name="Pinnaka A.K."/>
            <person name="Vaidya B."/>
        </authorList>
    </citation>
    <scope>NUCLEOTIDE SEQUENCE [LARGE SCALE GENOMIC DNA]</scope>
    <source>
        <strain evidence="3">AK23</strain>
    </source>
</reference>
<evidence type="ECO:0000256" key="1">
    <source>
        <dbReference type="SAM" id="SignalP"/>
    </source>
</evidence>
<dbReference type="EMBL" id="AONB01000021">
    <property type="protein sequence ID" value="EXJ09732.1"/>
    <property type="molecule type" value="Genomic_DNA"/>
</dbReference>
<protein>
    <submittedName>
        <fullName evidence="2">Uncharacterized protein</fullName>
    </submittedName>
</protein>
<dbReference type="Proteomes" id="UP000019464">
    <property type="component" value="Unassembled WGS sequence"/>
</dbReference>
<gene>
    <name evidence="2" type="ORF">D791_03404</name>
</gene>